<evidence type="ECO:0000313" key="3">
    <source>
        <dbReference type="Proteomes" id="UP000499080"/>
    </source>
</evidence>
<feature type="transmembrane region" description="Helical" evidence="1">
    <location>
        <begin position="59"/>
        <end position="76"/>
    </location>
</feature>
<keyword evidence="1" id="KW-0812">Transmembrane</keyword>
<gene>
    <name evidence="2" type="ORF">AVEN_220428_1</name>
</gene>
<dbReference type="EMBL" id="BGPR01002847">
    <property type="protein sequence ID" value="GBM79871.1"/>
    <property type="molecule type" value="Genomic_DNA"/>
</dbReference>
<reference evidence="2 3" key="1">
    <citation type="journal article" date="2019" name="Sci. Rep.">
        <title>Orb-weaving spider Araneus ventricosus genome elucidates the spidroin gene catalogue.</title>
        <authorList>
            <person name="Kono N."/>
            <person name="Nakamura H."/>
            <person name="Ohtoshi R."/>
            <person name="Moran D.A.P."/>
            <person name="Shinohara A."/>
            <person name="Yoshida Y."/>
            <person name="Fujiwara M."/>
            <person name="Mori M."/>
            <person name="Tomita M."/>
            <person name="Arakawa K."/>
        </authorList>
    </citation>
    <scope>NUCLEOTIDE SEQUENCE [LARGE SCALE GENOMIC DNA]</scope>
</reference>
<accession>A0A4Y2IPS1</accession>
<evidence type="ECO:0000313" key="2">
    <source>
        <dbReference type="EMBL" id="GBM79871.1"/>
    </source>
</evidence>
<name>A0A4Y2IPS1_ARAVE</name>
<keyword evidence="3" id="KW-1185">Reference proteome</keyword>
<sequence length="144" mass="16753">MKKKEVDFQQISENDKEEILETSLLISFSQGQETLNYLKCGLKNLDEIINCKSATNMKYFILIVVLYFGILSKNGLSETLVSKEQLLHEKFDNLYKENYYQDNQELEDPLRSNEGEKCATDADCIYPLKCEYNLNAKGRVCERK</sequence>
<dbReference type="AlphaFoldDB" id="A0A4Y2IPS1"/>
<proteinExistence type="predicted"/>
<comment type="caution">
    <text evidence="2">The sequence shown here is derived from an EMBL/GenBank/DDBJ whole genome shotgun (WGS) entry which is preliminary data.</text>
</comment>
<keyword evidence="1" id="KW-0472">Membrane</keyword>
<evidence type="ECO:0000256" key="1">
    <source>
        <dbReference type="SAM" id="Phobius"/>
    </source>
</evidence>
<keyword evidence="1" id="KW-1133">Transmembrane helix</keyword>
<protein>
    <submittedName>
        <fullName evidence="2">Uncharacterized protein</fullName>
    </submittedName>
</protein>
<organism evidence="2 3">
    <name type="scientific">Araneus ventricosus</name>
    <name type="common">Orbweaver spider</name>
    <name type="synonym">Epeira ventricosa</name>
    <dbReference type="NCBI Taxonomy" id="182803"/>
    <lineage>
        <taxon>Eukaryota</taxon>
        <taxon>Metazoa</taxon>
        <taxon>Ecdysozoa</taxon>
        <taxon>Arthropoda</taxon>
        <taxon>Chelicerata</taxon>
        <taxon>Arachnida</taxon>
        <taxon>Araneae</taxon>
        <taxon>Araneomorphae</taxon>
        <taxon>Entelegynae</taxon>
        <taxon>Araneoidea</taxon>
        <taxon>Araneidae</taxon>
        <taxon>Araneus</taxon>
    </lineage>
</organism>
<dbReference type="Proteomes" id="UP000499080">
    <property type="component" value="Unassembled WGS sequence"/>
</dbReference>